<dbReference type="InterPro" id="IPR018490">
    <property type="entry name" value="cNMP-bd_dom_sf"/>
</dbReference>
<dbReference type="AlphaFoldDB" id="A0A0D2MPK6"/>
<dbReference type="RefSeq" id="XP_013901456.1">
    <property type="nucleotide sequence ID" value="XM_014046002.1"/>
</dbReference>
<gene>
    <name evidence="2" type="ORF">MNEG_5521</name>
</gene>
<feature type="compositionally biased region" description="Gly residues" evidence="1">
    <location>
        <begin position="682"/>
        <end position="692"/>
    </location>
</feature>
<dbReference type="OrthoDB" id="441412at2759"/>
<sequence>MSGDNLVDLDHEDEEEFIVESRLSLLAGFKRHFRYKSAEGLLSSHGLRLLDYACDACMVYPDRPVDLWSQVEREVVSHGATPYLAYLHYRLRQVQAAAIRGGRKGNVLLAAVQAPLSWVSRKMRNRLGTTAMAALEVALELWLAVTASPQARWTNFCTTRSSALLQEELRQQAAVVWRFILDRGVEAPEEFNACQTHRATLAVLRRQLAFVEQLGHLGAIEEEEQDALAELLEDKLGHLERRGPRWRAPGITEVLARVPFLEGVPDETAIWLRAYGEMSDFRPGQCIVPPNMPGVPGVWIVLSGLVRVVVTRGASLETHYVGVGGQFGLYSSLMPRRTPSFDLVAAYAEGNALGRGPVLLQLPLRVLQGIRQKAGEGRGPFQDLLVNMHRQAAIQAFDWLADDIIRGLAAHLESAVDAAIRAARAAPDPRAARRLRWLVDALLAPAAAAAATDEVADAVGVAAAASSGSGAVAGIVASVGARSLWEVIEGGNKEVVSRIIADRAREASEQLRRSLCGADVLVVAPGERFSQSSSAALLGGGLTPSGPESAAAAAKWWGAAPRPDWWRPTTAPAAAPAGGAAVGAAGVHVAGGAGGEGGGGQGAVSLRKLAAPTLMAWAPELFEPLDGRRLYAPRQLTFRAGAQGAVLLVVPADASSAGSDGGRSPRKADGAAAAGGSPVVGARGGGGGGGGAARDLLGGRRMVSSKAMRSGVNQAHADSHMG</sequence>
<proteinExistence type="predicted"/>
<dbReference type="GeneID" id="25738398"/>
<feature type="region of interest" description="Disordered" evidence="1">
    <location>
        <begin position="654"/>
        <end position="722"/>
    </location>
</feature>
<evidence type="ECO:0000313" key="3">
    <source>
        <dbReference type="Proteomes" id="UP000054498"/>
    </source>
</evidence>
<accession>A0A0D2MPK6</accession>
<dbReference type="EMBL" id="KK101050">
    <property type="protein sequence ID" value="KIZ02437.1"/>
    <property type="molecule type" value="Genomic_DNA"/>
</dbReference>
<dbReference type="SUPFAM" id="SSF51206">
    <property type="entry name" value="cAMP-binding domain-like"/>
    <property type="match status" value="1"/>
</dbReference>
<evidence type="ECO:0000256" key="1">
    <source>
        <dbReference type="SAM" id="MobiDB-lite"/>
    </source>
</evidence>
<feature type="compositionally biased region" description="Low complexity" evidence="1">
    <location>
        <begin position="670"/>
        <end position="681"/>
    </location>
</feature>
<protein>
    <recommendedName>
        <fullName evidence="4">Cyclic nucleotide-binding domain-containing protein</fullName>
    </recommendedName>
</protein>
<evidence type="ECO:0008006" key="4">
    <source>
        <dbReference type="Google" id="ProtNLM"/>
    </source>
</evidence>
<dbReference type="Proteomes" id="UP000054498">
    <property type="component" value="Unassembled WGS sequence"/>
</dbReference>
<dbReference type="InterPro" id="IPR014710">
    <property type="entry name" value="RmlC-like_jellyroll"/>
</dbReference>
<dbReference type="KEGG" id="mng:MNEG_5521"/>
<organism evidence="2 3">
    <name type="scientific">Monoraphidium neglectum</name>
    <dbReference type="NCBI Taxonomy" id="145388"/>
    <lineage>
        <taxon>Eukaryota</taxon>
        <taxon>Viridiplantae</taxon>
        <taxon>Chlorophyta</taxon>
        <taxon>core chlorophytes</taxon>
        <taxon>Chlorophyceae</taxon>
        <taxon>CS clade</taxon>
        <taxon>Sphaeropleales</taxon>
        <taxon>Selenastraceae</taxon>
        <taxon>Monoraphidium</taxon>
    </lineage>
</organism>
<reference evidence="2 3" key="1">
    <citation type="journal article" date="2013" name="BMC Genomics">
        <title>Reconstruction of the lipid metabolism for the microalga Monoraphidium neglectum from its genome sequence reveals characteristics suitable for biofuel production.</title>
        <authorList>
            <person name="Bogen C."/>
            <person name="Al-Dilaimi A."/>
            <person name="Albersmeier A."/>
            <person name="Wichmann J."/>
            <person name="Grundmann M."/>
            <person name="Rupp O."/>
            <person name="Lauersen K.J."/>
            <person name="Blifernez-Klassen O."/>
            <person name="Kalinowski J."/>
            <person name="Goesmann A."/>
            <person name="Mussgnug J.H."/>
            <person name="Kruse O."/>
        </authorList>
    </citation>
    <scope>NUCLEOTIDE SEQUENCE [LARGE SCALE GENOMIC DNA]</scope>
    <source>
        <strain evidence="2 3">SAG 48.87</strain>
    </source>
</reference>
<name>A0A0D2MPK6_9CHLO</name>
<evidence type="ECO:0000313" key="2">
    <source>
        <dbReference type="EMBL" id="KIZ02437.1"/>
    </source>
</evidence>
<dbReference type="Gene3D" id="2.60.120.10">
    <property type="entry name" value="Jelly Rolls"/>
    <property type="match status" value="1"/>
</dbReference>
<keyword evidence="3" id="KW-1185">Reference proteome</keyword>